<gene>
    <name evidence="1" type="ORF">SCARUB_03871</name>
</gene>
<accession>A0A1E3X5V4</accession>
<evidence type="ECO:0000313" key="2">
    <source>
        <dbReference type="Proteomes" id="UP000094056"/>
    </source>
</evidence>
<evidence type="ECO:0000313" key="1">
    <source>
        <dbReference type="EMBL" id="ODS31017.1"/>
    </source>
</evidence>
<proteinExistence type="predicted"/>
<sequence>MTNRLIGVDLAITKQHRASVMEANGTFVGKSFSFDRSFDGFNF</sequence>
<dbReference type="Proteomes" id="UP000094056">
    <property type="component" value="Unassembled WGS sequence"/>
</dbReference>
<organism evidence="1 2">
    <name type="scientific">Candidatus Scalindua rubra</name>
    <dbReference type="NCBI Taxonomy" id="1872076"/>
    <lineage>
        <taxon>Bacteria</taxon>
        <taxon>Pseudomonadati</taxon>
        <taxon>Planctomycetota</taxon>
        <taxon>Candidatus Brocadiia</taxon>
        <taxon>Candidatus Brocadiales</taxon>
        <taxon>Candidatus Scalinduaceae</taxon>
        <taxon>Candidatus Scalindua</taxon>
    </lineage>
</organism>
<protein>
    <submittedName>
        <fullName evidence="1">Uncharacterized protein</fullName>
    </submittedName>
</protein>
<comment type="caution">
    <text evidence="1">The sequence shown here is derived from an EMBL/GenBank/DDBJ whole genome shotgun (WGS) entry which is preliminary data.</text>
</comment>
<reference evidence="1 2" key="1">
    <citation type="submission" date="2016-07" db="EMBL/GenBank/DDBJ databases">
        <title>Draft genome of Scalindua rubra, obtained from a brine-seawater interface in the Red Sea, sheds light on salt adaptation in anammox bacteria.</title>
        <authorList>
            <person name="Speth D.R."/>
            <person name="Lagkouvardos I."/>
            <person name="Wang Y."/>
            <person name="Qian P.-Y."/>
            <person name="Dutilh B.E."/>
            <person name="Jetten M.S."/>
        </authorList>
    </citation>
    <scope>NUCLEOTIDE SEQUENCE [LARGE SCALE GENOMIC DNA]</scope>
    <source>
        <strain evidence="1">BSI-1</strain>
    </source>
</reference>
<name>A0A1E3X5V4_9BACT</name>
<dbReference type="EMBL" id="MAYW01000152">
    <property type="protein sequence ID" value="ODS31017.1"/>
    <property type="molecule type" value="Genomic_DNA"/>
</dbReference>
<dbReference type="AlphaFoldDB" id="A0A1E3X5V4"/>